<name>A0A3A8QN03_9BACT</name>
<evidence type="ECO:0000313" key="1">
    <source>
        <dbReference type="EMBL" id="RKH67725.1"/>
    </source>
</evidence>
<proteinExistence type="predicted"/>
<protein>
    <recommendedName>
        <fullName evidence="3">DUF4276 family protein</fullName>
    </recommendedName>
</protein>
<accession>A0A3A8QN03</accession>
<gene>
    <name evidence="1" type="ORF">D7X96_18715</name>
</gene>
<evidence type="ECO:0000313" key="2">
    <source>
        <dbReference type="Proteomes" id="UP000282656"/>
    </source>
</evidence>
<dbReference type="AlphaFoldDB" id="A0A3A8QN03"/>
<dbReference type="OrthoDB" id="451573at2"/>
<sequence length="254" mass="28721">MSEPAYEFGVVCEAPADQDAACLLADRVLVQEIDWLETEMLDMQRQWRGLEPTTSFLRWDDVGDEAVRAGFKHAVFGHFAGEPGAPDALSARKALLLFAALDRQPDAVLLVRDTDKHSVRRKGLEQARADNAWPFEVIIGVAEPKRECWVLVGFDAREGEEEALEKLERRLSFHPVRDAHRLTASEHGAKNDAKRALKELIREDPTRERERECLRDTPLETLRQRGERVGLTQFLSEVSDRLVPVMDGSLRGGK</sequence>
<keyword evidence="2" id="KW-1185">Reference proteome</keyword>
<dbReference type="EMBL" id="RAWM01000047">
    <property type="protein sequence ID" value="RKH67725.1"/>
    <property type="molecule type" value="Genomic_DNA"/>
</dbReference>
<reference evidence="2" key="1">
    <citation type="submission" date="2018-09" db="EMBL/GenBank/DDBJ databases">
        <authorList>
            <person name="Livingstone P.G."/>
            <person name="Whitworth D.E."/>
        </authorList>
    </citation>
    <scope>NUCLEOTIDE SEQUENCE [LARGE SCALE GENOMIC DNA]</scope>
    <source>
        <strain evidence="2">AB047A</strain>
    </source>
</reference>
<comment type="caution">
    <text evidence="1">The sequence shown here is derived from an EMBL/GenBank/DDBJ whole genome shotgun (WGS) entry which is preliminary data.</text>
</comment>
<organism evidence="1 2">
    <name type="scientific">Corallococcus interemptor</name>
    <dbReference type="NCBI Taxonomy" id="2316720"/>
    <lineage>
        <taxon>Bacteria</taxon>
        <taxon>Pseudomonadati</taxon>
        <taxon>Myxococcota</taxon>
        <taxon>Myxococcia</taxon>
        <taxon>Myxococcales</taxon>
        <taxon>Cystobacterineae</taxon>
        <taxon>Myxococcaceae</taxon>
        <taxon>Corallococcus</taxon>
    </lineage>
</organism>
<evidence type="ECO:0008006" key="3">
    <source>
        <dbReference type="Google" id="ProtNLM"/>
    </source>
</evidence>
<dbReference type="Proteomes" id="UP000282656">
    <property type="component" value="Unassembled WGS sequence"/>
</dbReference>